<comment type="catalytic activity">
    <reaction evidence="4">
        <text>2 reduced [2Fe-2S]-[ferredoxin] + NADP(+) + H(+) = 2 oxidized [2Fe-2S]-[ferredoxin] + NADPH</text>
        <dbReference type="Rhea" id="RHEA:20125"/>
        <dbReference type="Rhea" id="RHEA-COMP:10000"/>
        <dbReference type="Rhea" id="RHEA-COMP:10001"/>
        <dbReference type="ChEBI" id="CHEBI:15378"/>
        <dbReference type="ChEBI" id="CHEBI:33737"/>
        <dbReference type="ChEBI" id="CHEBI:33738"/>
        <dbReference type="ChEBI" id="CHEBI:57783"/>
        <dbReference type="ChEBI" id="CHEBI:58349"/>
        <dbReference type="EC" id="1.18.1.2"/>
    </reaction>
</comment>
<dbReference type="InterPro" id="IPR017927">
    <property type="entry name" value="FAD-bd_FR_type"/>
</dbReference>
<dbReference type="GO" id="GO:0000166">
    <property type="term" value="F:nucleotide binding"/>
    <property type="evidence" value="ECO:0007669"/>
    <property type="project" value="UniProtKB-KW"/>
</dbReference>
<dbReference type="Pfam" id="PF00175">
    <property type="entry name" value="NAD_binding_1"/>
    <property type="match status" value="1"/>
</dbReference>
<dbReference type="EC" id="1.18.1.2" evidence="2"/>
<dbReference type="SUPFAM" id="SSF63380">
    <property type="entry name" value="Riboflavin synthase domain-like"/>
    <property type="match status" value="1"/>
</dbReference>
<dbReference type="InterPro" id="IPR017938">
    <property type="entry name" value="Riboflavin_synthase-like_b-brl"/>
</dbReference>
<evidence type="ECO:0000313" key="6">
    <source>
        <dbReference type="EMBL" id="MBB5190343.1"/>
    </source>
</evidence>
<evidence type="ECO:0000256" key="2">
    <source>
        <dbReference type="ARBA" id="ARBA00013223"/>
    </source>
</evidence>
<accession>A0A840RD89</accession>
<dbReference type="RefSeq" id="WP_184098314.1">
    <property type="nucleotide sequence ID" value="NZ_JACHHN010000002.1"/>
</dbReference>
<reference evidence="6 7" key="1">
    <citation type="submission" date="2020-08" db="EMBL/GenBank/DDBJ databases">
        <title>Genomic Encyclopedia of Type Strains, Phase IV (KMG-IV): sequencing the most valuable type-strain genomes for metagenomic binning, comparative biology and taxonomic classification.</title>
        <authorList>
            <person name="Goeker M."/>
        </authorList>
    </citation>
    <scope>NUCLEOTIDE SEQUENCE [LARGE SCALE GENOMIC DNA]</scope>
    <source>
        <strain evidence="6 7">DSM 18233</strain>
    </source>
</reference>
<evidence type="ECO:0000256" key="3">
    <source>
        <dbReference type="ARBA" id="ARBA00022741"/>
    </source>
</evidence>
<dbReference type="SUPFAM" id="SSF52343">
    <property type="entry name" value="Ferredoxin reductase-like, C-terminal NADP-linked domain"/>
    <property type="match status" value="1"/>
</dbReference>
<evidence type="ECO:0000256" key="1">
    <source>
        <dbReference type="ARBA" id="ARBA00008312"/>
    </source>
</evidence>
<dbReference type="Gene3D" id="3.40.50.80">
    <property type="entry name" value="Nucleotide-binding domain of ferredoxin-NADP reductase (FNR) module"/>
    <property type="match status" value="1"/>
</dbReference>
<dbReference type="PRINTS" id="PR00371">
    <property type="entry name" value="FPNCR"/>
</dbReference>
<dbReference type="InterPro" id="IPR051930">
    <property type="entry name" value="FNR_type-1"/>
</dbReference>
<evidence type="ECO:0000259" key="5">
    <source>
        <dbReference type="PROSITE" id="PS51384"/>
    </source>
</evidence>
<comment type="caution">
    <text evidence="6">The sequence shown here is derived from an EMBL/GenBank/DDBJ whole genome shotgun (WGS) entry which is preliminary data.</text>
</comment>
<dbReference type="InterPro" id="IPR033892">
    <property type="entry name" value="FNR_bac"/>
</dbReference>
<protein>
    <recommendedName>
        <fullName evidence="2">ferredoxin--NADP(+) reductase</fullName>
        <ecNumber evidence="2">1.18.1.2</ecNumber>
    </recommendedName>
</protein>
<dbReference type="PRINTS" id="PR00410">
    <property type="entry name" value="PHEHYDRXLASE"/>
</dbReference>
<dbReference type="InterPro" id="IPR008333">
    <property type="entry name" value="Cbr1-like_FAD-bd_dom"/>
</dbReference>
<gene>
    <name evidence="6" type="ORF">HNQ50_001065</name>
</gene>
<organism evidence="6 7">
    <name type="scientific">Silvimonas terrae</name>
    <dbReference type="NCBI Taxonomy" id="300266"/>
    <lineage>
        <taxon>Bacteria</taxon>
        <taxon>Pseudomonadati</taxon>
        <taxon>Pseudomonadota</taxon>
        <taxon>Betaproteobacteria</taxon>
        <taxon>Neisseriales</taxon>
        <taxon>Chitinibacteraceae</taxon>
        <taxon>Silvimonas</taxon>
    </lineage>
</organism>
<dbReference type="EMBL" id="JACHHN010000002">
    <property type="protein sequence ID" value="MBB5190343.1"/>
    <property type="molecule type" value="Genomic_DNA"/>
</dbReference>
<dbReference type="Proteomes" id="UP000543030">
    <property type="component" value="Unassembled WGS sequence"/>
</dbReference>
<dbReference type="Pfam" id="PF00970">
    <property type="entry name" value="FAD_binding_6"/>
    <property type="match status" value="1"/>
</dbReference>
<keyword evidence="7" id="KW-1185">Reference proteome</keyword>
<dbReference type="GO" id="GO:0004324">
    <property type="term" value="F:ferredoxin-NADP+ reductase activity"/>
    <property type="evidence" value="ECO:0007669"/>
    <property type="project" value="UniProtKB-EC"/>
</dbReference>
<proteinExistence type="inferred from homology"/>
<dbReference type="CDD" id="cd06195">
    <property type="entry name" value="FNR1"/>
    <property type="match status" value="1"/>
</dbReference>
<sequence length="256" mass="29137">MTASEKYTAETITHLHTWTPSLFTLRTTRSDAFKFVPGQFARLGVEKNGKIVWRAYSILSADYDEHLEFLSIVVPGGEFTSELSRLKVGDTLYVDKTAYGFLTRDRFEQGKDLWMLATGTGLAPFLSILYDFSAWEEYDRLILVQSVREKAELAYEDTIRSFASHEYYSEFAHKLHYVPIVTREEMPGALSERITTLLSNGGLEAHTGIALDHERSRIMICGNPDMVDETRKLLGDRGFTLARRSVPGHLAVEQLW</sequence>
<keyword evidence="6" id="KW-0560">Oxidoreductase</keyword>
<dbReference type="AlphaFoldDB" id="A0A840RD89"/>
<feature type="domain" description="FAD-binding FR-type" evidence="5">
    <location>
        <begin position="5"/>
        <end position="105"/>
    </location>
</feature>
<name>A0A840RD89_9NEIS</name>
<dbReference type="InterPro" id="IPR001433">
    <property type="entry name" value="OxRdtase_FAD/NAD-bd"/>
</dbReference>
<evidence type="ECO:0000256" key="4">
    <source>
        <dbReference type="ARBA" id="ARBA00047776"/>
    </source>
</evidence>
<keyword evidence="3" id="KW-0547">Nucleotide-binding</keyword>
<dbReference type="PROSITE" id="PS51384">
    <property type="entry name" value="FAD_FR"/>
    <property type="match status" value="1"/>
</dbReference>
<dbReference type="Gene3D" id="2.40.30.10">
    <property type="entry name" value="Translation factors"/>
    <property type="match status" value="1"/>
</dbReference>
<comment type="similarity">
    <text evidence="1">Belongs to the ferredoxin--NADP reductase type 1 family.</text>
</comment>
<evidence type="ECO:0000313" key="7">
    <source>
        <dbReference type="Proteomes" id="UP000543030"/>
    </source>
</evidence>
<dbReference type="InterPro" id="IPR039261">
    <property type="entry name" value="FNR_nucleotide-bd"/>
</dbReference>
<dbReference type="PANTHER" id="PTHR47878:SF2">
    <property type="entry name" value="OXIDOREDUCTASE FAD_NAD(P)-BINDING DOMAIN PROTEIN"/>
    <property type="match status" value="1"/>
</dbReference>
<dbReference type="InterPro" id="IPR001709">
    <property type="entry name" value="Flavoprot_Pyr_Nucl_cyt_Rdtase"/>
</dbReference>
<dbReference type="GO" id="GO:0042167">
    <property type="term" value="P:heme catabolic process"/>
    <property type="evidence" value="ECO:0007669"/>
    <property type="project" value="TreeGrafter"/>
</dbReference>
<dbReference type="PANTHER" id="PTHR47878">
    <property type="entry name" value="OXIDOREDUCTASE FAD/NAD(P)-BINDING DOMAIN PROTEIN"/>
    <property type="match status" value="1"/>
</dbReference>
<dbReference type="GO" id="GO:0034599">
    <property type="term" value="P:cellular response to oxidative stress"/>
    <property type="evidence" value="ECO:0007669"/>
    <property type="project" value="TreeGrafter"/>
</dbReference>